<dbReference type="SUPFAM" id="SSF52540">
    <property type="entry name" value="P-loop containing nucleoside triphosphate hydrolases"/>
    <property type="match status" value="2"/>
</dbReference>
<sequence>MIHPRRLKGTSGNIARYYTVGDYYTKGGEEPSEWGGRLAPELGLAGKVDPAVFQELLAGKVAGQQLGRHRVGGEIQHHPGWDFAVNAPKSVSIMALVAGDERIIAAHEQAVTTALSYMEEHAALRRRENGEIVHETTGRLLFARFTEHASRELDPHLHTHVVVLNMTNGQEGAPMASLESRAMYGEQMVAGQIYRNDLAHSLREKGFEIDFDPRRGLFEITGVPQDFIHETSQRAQQINAHAQEHGLTGQAARRASFYQTRGPKAKVGLEALHEQWSARAAPYARDLAQVTARAGERGERAIEPERQTASRAALFGIRQAETREAVSNLGTLYRHALASHVGEVRFSDIRPLIAGHEERRKLLATRAQTGDQTLTRGRTTRRSARLEQAIVQHLALALDDARPIASSDRLLAVLDGAGLTPAQEQALVAAATSRDRVTGIHGVGGAGKSTLMKSLNEAAEPGTTLIALAPTSSAVANLGQIAGIEARTVASLLAGGGHGITDRHVLVLDEAGQLGNRQALRMLEISRETGARLILLGDNKQTGAIEQGKPFWLLQKLGLPTAQLTESMRQETRAMKGAVTAARSGDYAGSLARLDKVVSGGDAEALARGLVAEWTRLSPGSRASTNILVLENATRLLVNATIRETLKSEGAIAAEDARLQVLTSSGMSDQEKHYARFYSGGQVVTFARDVTGAGIARDAEYRVAGVGREANGRQVVRLVDEHGRVIRWDPRLGQARHINVFNREERELSEGDRIQWRLANKTLDLKNAERGTVEKLEGAQATIRWDRTDKVQTIDLASHKTWDHGYAETVYSAQSKTYARVYVLAPVGSPLVNGQNYYTAITRARFGVKLWTEDEKRLIEKLEQRSGEKTSALEGLGRLQKDSARSYADRHADRLAQARDEQTRMRQERRDGALERQLDRGRSPEGLGERLAEGARGIADILDRILQSALDRRSGPERDPGRTAQSVPEARPEQHQPHHQPQSQPQPDHGPDR</sequence>
<dbReference type="NCBIfam" id="NF041492">
    <property type="entry name" value="MobF"/>
    <property type="match status" value="1"/>
</dbReference>
<proteinExistence type="predicted"/>
<gene>
    <name evidence="3" type="ORF">KFK14_09555</name>
</gene>
<accession>A0A975KA57</accession>
<dbReference type="RefSeq" id="WP_066765540.1">
    <property type="nucleotide sequence ID" value="NZ_CP073910.1"/>
</dbReference>
<dbReference type="CDD" id="cd18809">
    <property type="entry name" value="SF1_C_RecD"/>
    <property type="match status" value="1"/>
</dbReference>
<feature type="compositionally biased region" description="Basic and acidic residues" evidence="1">
    <location>
        <begin position="879"/>
        <end position="931"/>
    </location>
</feature>
<dbReference type="NCBIfam" id="TIGR02686">
    <property type="entry name" value="relax_trwC"/>
    <property type="match status" value="1"/>
</dbReference>
<dbReference type="SUPFAM" id="SSF55464">
    <property type="entry name" value="Origin of replication-binding domain, RBD-like"/>
    <property type="match status" value="1"/>
</dbReference>
<dbReference type="InterPro" id="IPR027417">
    <property type="entry name" value="P-loop_NTPase"/>
</dbReference>
<evidence type="ECO:0000313" key="3">
    <source>
        <dbReference type="EMBL" id="QUT07610.1"/>
    </source>
</evidence>
<feature type="domain" description="TrwC relaxase" evidence="2">
    <location>
        <begin position="12"/>
        <end position="281"/>
    </location>
</feature>
<feature type="region of interest" description="Disordered" evidence="1">
    <location>
        <begin position="869"/>
        <end position="931"/>
    </location>
</feature>
<evidence type="ECO:0000259" key="2">
    <source>
        <dbReference type="Pfam" id="PF08751"/>
    </source>
</evidence>
<name>A0A975KA57_9SPHN</name>
<dbReference type="AlphaFoldDB" id="A0A975KA57"/>
<protein>
    <submittedName>
        <fullName evidence="3">Relaxase domain-containing protein</fullName>
    </submittedName>
</protein>
<dbReference type="Gene3D" id="3.40.50.300">
    <property type="entry name" value="P-loop containing nucleotide triphosphate hydrolases"/>
    <property type="match status" value="2"/>
</dbReference>
<keyword evidence="4" id="KW-1185">Reference proteome</keyword>
<dbReference type="Proteomes" id="UP000681425">
    <property type="component" value="Chromosome"/>
</dbReference>
<reference evidence="3" key="1">
    <citation type="submission" date="2021-04" db="EMBL/GenBank/DDBJ databases">
        <title>Isolation of p-tert-butylphenol degrading bacteria Sphingobium phenoxybenzoativorans Tas13 from active sludge.</title>
        <authorList>
            <person name="Li Y."/>
        </authorList>
    </citation>
    <scope>NUCLEOTIDE SEQUENCE</scope>
    <source>
        <strain evidence="3">Tas13</strain>
    </source>
</reference>
<organism evidence="3 4">
    <name type="scientific">Sphingobium phenoxybenzoativorans</name>
    <dbReference type="NCBI Taxonomy" id="1592790"/>
    <lineage>
        <taxon>Bacteria</taxon>
        <taxon>Pseudomonadati</taxon>
        <taxon>Pseudomonadota</taxon>
        <taxon>Alphaproteobacteria</taxon>
        <taxon>Sphingomonadales</taxon>
        <taxon>Sphingomonadaceae</taxon>
        <taxon>Sphingobium</taxon>
    </lineage>
</organism>
<feature type="compositionally biased region" description="Basic and acidic residues" evidence="1">
    <location>
        <begin position="950"/>
        <end position="961"/>
    </location>
</feature>
<feature type="region of interest" description="Disordered" evidence="1">
    <location>
        <begin position="949"/>
        <end position="993"/>
    </location>
</feature>
<dbReference type="InterPro" id="IPR014059">
    <property type="entry name" value="TraI/TrwC_relax"/>
</dbReference>
<dbReference type="Gene3D" id="2.30.30.940">
    <property type="match status" value="1"/>
</dbReference>
<dbReference type="Pfam" id="PF08751">
    <property type="entry name" value="TrwC"/>
    <property type="match status" value="1"/>
</dbReference>
<evidence type="ECO:0000256" key="1">
    <source>
        <dbReference type="SAM" id="MobiDB-lite"/>
    </source>
</evidence>
<dbReference type="Pfam" id="PF13604">
    <property type="entry name" value="AAA_30"/>
    <property type="match status" value="1"/>
</dbReference>
<dbReference type="KEGG" id="spph:KFK14_09555"/>
<dbReference type="EMBL" id="CP073910">
    <property type="protein sequence ID" value="QUT07610.1"/>
    <property type="molecule type" value="Genomic_DNA"/>
</dbReference>
<evidence type="ECO:0000313" key="4">
    <source>
        <dbReference type="Proteomes" id="UP000681425"/>
    </source>
</evidence>
<dbReference type="InterPro" id="IPR014862">
    <property type="entry name" value="TrwC"/>
</dbReference>